<feature type="transmembrane region" description="Helical" evidence="1">
    <location>
        <begin position="271"/>
        <end position="292"/>
    </location>
</feature>
<feature type="transmembrane region" description="Helical" evidence="1">
    <location>
        <begin position="343"/>
        <end position="361"/>
    </location>
</feature>
<feature type="transmembrane region" description="Helical" evidence="1">
    <location>
        <begin position="220"/>
        <end position="238"/>
    </location>
</feature>
<organism evidence="3 4">
    <name type="scientific">Aurantiacibacter flavus</name>
    <dbReference type="NCBI Taxonomy" id="3145232"/>
    <lineage>
        <taxon>Bacteria</taxon>
        <taxon>Pseudomonadati</taxon>
        <taxon>Pseudomonadota</taxon>
        <taxon>Alphaproteobacteria</taxon>
        <taxon>Sphingomonadales</taxon>
        <taxon>Erythrobacteraceae</taxon>
        <taxon>Aurantiacibacter</taxon>
    </lineage>
</organism>
<evidence type="ECO:0000256" key="1">
    <source>
        <dbReference type="SAM" id="Phobius"/>
    </source>
</evidence>
<feature type="transmembrane region" description="Helical" evidence="1">
    <location>
        <begin position="7"/>
        <end position="25"/>
    </location>
</feature>
<sequence length="626" mass="70581">MKYRAEIDGLRALAVVPVILFHAGFESFSGGFVGVDVFFVISGYLISTILIENIEKDRFSIVNFYEKRARRILPVLYLVAISSAVASSLILYPEHLVSFAKSLISTPIFLANFYFWSERGYFGDATELKPLIHIWSLAVEEQFYIFFPIFLLLIKNYKKIFYTSLVAAFVISIVGSYYVTKVHVDTAFYFPVTRAWELLAGAVAAIILHKRLIDVQGQRAEIISIIGLILIGYAYVGFDDHTPFPGIYAAVPVLGTFLYVVAASNSRFTKAVFSSGPLVFIGLISFSLYLWHQPIFALSRHLSMFEENIPELLLLTAVLSCLSYWLVETPFRNRSLISRKTIVIFSSLGGLSLIVIGAVMVSNDGFPNRYKKEDRALLTQLSDYKGYNQAAFDALQGRTFVGDSGPRIALIGDSYAKDMLNVFNESQLFSDVQFSTRQVNSECGNLYLNNYEVIEPNIPLNRLDRCKVLGWYGGDEFDAILRESDEIWLAASWEDWVIDYLPQSIDNLSEKYNKPVRVFGIKDFGQIRPYDLLSIPPNERSEYRQPASDSAKEISLRLHGALDGYEFFYPMLRPLCDGSSSECRIFTDEGLLMSADGRHLTKEGAIESSRRLSSVLARISSSLGER</sequence>
<comment type="caution">
    <text evidence="3">The sequence shown here is derived from an EMBL/GenBank/DDBJ whole genome shotgun (WGS) entry which is preliminary data.</text>
</comment>
<dbReference type="Pfam" id="PF01757">
    <property type="entry name" value="Acyl_transf_3"/>
    <property type="match status" value="1"/>
</dbReference>
<feature type="transmembrane region" description="Helical" evidence="1">
    <location>
        <begin position="312"/>
        <end position="331"/>
    </location>
</feature>
<keyword evidence="1" id="KW-1133">Transmembrane helix</keyword>
<keyword evidence="1" id="KW-0472">Membrane</keyword>
<evidence type="ECO:0000259" key="2">
    <source>
        <dbReference type="Pfam" id="PF01757"/>
    </source>
</evidence>
<name>A0ABV0CYP4_9SPHN</name>
<feature type="transmembrane region" description="Helical" evidence="1">
    <location>
        <begin position="72"/>
        <end position="92"/>
    </location>
</feature>
<dbReference type="InterPro" id="IPR050879">
    <property type="entry name" value="Acyltransferase_3"/>
</dbReference>
<feature type="transmembrane region" description="Helical" evidence="1">
    <location>
        <begin position="244"/>
        <end position="264"/>
    </location>
</feature>
<keyword evidence="1" id="KW-0812">Transmembrane</keyword>
<evidence type="ECO:0000313" key="4">
    <source>
        <dbReference type="Proteomes" id="UP001484535"/>
    </source>
</evidence>
<keyword evidence="4" id="KW-1185">Reference proteome</keyword>
<feature type="domain" description="Acyltransferase 3" evidence="2">
    <location>
        <begin position="5"/>
        <end position="326"/>
    </location>
</feature>
<dbReference type="EMBL" id="JBDLBR010000004">
    <property type="protein sequence ID" value="MEN7537993.1"/>
    <property type="molecule type" value="Genomic_DNA"/>
</dbReference>
<reference evidence="3 4" key="1">
    <citation type="submission" date="2024-05" db="EMBL/GenBank/DDBJ databases">
        <authorList>
            <person name="Park S."/>
        </authorList>
    </citation>
    <scope>NUCLEOTIDE SEQUENCE [LARGE SCALE GENOMIC DNA]</scope>
    <source>
        <strain evidence="3 4">DGU5</strain>
    </source>
</reference>
<keyword evidence="3" id="KW-0012">Acyltransferase</keyword>
<dbReference type="InterPro" id="IPR002656">
    <property type="entry name" value="Acyl_transf_3_dom"/>
</dbReference>
<dbReference type="RefSeq" id="WP_346785449.1">
    <property type="nucleotide sequence ID" value="NZ_JBDLBR010000004.1"/>
</dbReference>
<dbReference type="GO" id="GO:0016746">
    <property type="term" value="F:acyltransferase activity"/>
    <property type="evidence" value="ECO:0007669"/>
    <property type="project" value="UniProtKB-KW"/>
</dbReference>
<evidence type="ECO:0000313" key="3">
    <source>
        <dbReference type="EMBL" id="MEN7537993.1"/>
    </source>
</evidence>
<dbReference type="PANTHER" id="PTHR23028:SF53">
    <property type="entry name" value="ACYL_TRANSF_3 DOMAIN-CONTAINING PROTEIN"/>
    <property type="match status" value="1"/>
</dbReference>
<dbReference type="Proteomes" id="UP001484535">
    <property type="component" value="Unassembled WGS sequence"/>
</dbReference>
<feature type="transmembrane region" description="Helical" evidence="1">
    <location>
        <begin position="160"/>
        <end position="180"/>
    </location>
</feature>
<feature type="transmembrane region" description="Helical" evidence="1">
    <location>
        <begin position="186"/>
        <end position="208"/>
    </location>
</feature>
<feature type="transmembrane region" description="Helical" evidence="1">
    <location>
        <begin position="31"/>
        <end position="51"/>
    </location>
</feature>
<gene>
    <name evidence="3" type="ORF">ABDJ38_12495</name>
</gene>
<feature type="transmembrane region" description="Helical" evidence="1">
    <location>
        <begin position="132"/>
        <end position="153"/>
    </location>
</feature>
<dbReference type="PANTHER" id="PTHR23028">
    <property type="entry name" value="ACETYLTRANSFERASE"/>
    <property type="match status" value="1"/>
</dbReference>
<dbReference type="EC" id="2.3.-.-" evidence="3"/>
<accession>A0ABV0CYP4</accession>
<keyword evidence="3" id="KW-0808">Transferase</keyword>
<protein>
    <submittedName>
        <fullName evidence="3">Acyltransferase</fullName>
        <ecNumber evidence="3">2.3.-.-</ecNumber>
    </submittedName>
</protein>
<proteinExistence type="predicted"/>